<dbReference type="CDD" id="cd06662">
    <property type="entry name" value="SURF1"/>
    <property type="match status" value="1"/>
</dbReference>
<dbReference type="Pfam" id="PF00183">
    <property type="entry name" value="HSP90"/>
    <property type="match status" value="1"/>
</dbReference>
<evidence type="ECO:0000256" key="9">
    <source>
        <dbReference type="ARBA" id="ARBA00023002"/>
    </source>
</evidence>
<dbReference type="Gene3D" id="3.40.30.10">
    <property type="entry name" value="Glutaredoxin"/>
    <property type="match status" value="1"/>
</dbReference>
<comment type="subunit">
    <text evidence="3">Monomer.</text>
</comment>
<evidence type="ECO:0000256" key="6">
    <source>
        <dbReference type="ARBA" id="ARBA00022559"/>
    </source>
</evidence>
<dbReference type="InterPro" id="IPR013766">
    <property type="entry name" value="Thioredoxin_domain"/>
</dbReference>
<keyword evidence="14" id="KW-0472">Membrane</keyword>
<dbReference type="GO" id="GO:0051082">
    <property type="term" value="F:unfolded protein binding"/>
    <property type="evidence" value="ECO:0007669"/>
    <property type="project" value="InterPro"/>
</dbReference>
<proteinExistence type="inferred from homology"/>
<keyword evidence="5" id="KW-0963">Cytoplasm</keyword>
<dbReference type="PRINTS" id="PR00775">
    <property type="entry name" value="HEATSHOCK90"/>
</dbReference>
<evidence type="ECO:0000256" key="4">
    <source>
        <dbReference type="ARBA" id="ARBA00021845"/>
    </source>
</evidence>
<dbReference type="GO" id="GO:0016887">
    <property type="term" value="F:ATP hydrolysis activity"/>
    <property type="evidence" value="ECO:0007669"/>
    <property type="project" value="InterPro"/>
</dbReference>
<keyword evidence="14" id="KW-1133">Transmembrane helix</keyword>
<keyword evidence="11" id="KW-1015">Disulfide bond</keyword>
<dbReference type="OrthoDB" id="28737at2759"/>
<keyword evidence="13" id="KW-0676">Redox-active center</keyword>
<gene>
    <name evidence="17" type="primary">htpG</name>
    <name evidence="17" type="ORF">Bhyg_00267</name>
</gene>
<dbReference type="Gene3D" id="1.20.120.790">
    <property type="entry name" value="Heat shock protein 90, C-terminal domain"/>
    <property type="match status" value="1"/>
</dbReference>
<dbReference type="PANTHER" id="PTHR11528">
    <property type="entry name" value="HEAT SHOCK PROTEIN 90 FAMILY MEMBER"/>
    <property type="match status" value="1"/>
</dbReference>
<evidence type="ECO:0000256" key="13">
    <source>
        <dbReference type="ARBA" id="ARBA00023284"/>
    </source>
</evidence>
<evidence type="ECO:0000256" key="8">
    <source>
        <dbReference type="ARBA" id="ARBA00022840"/>
    </source>
</evidence>
<dbReference type="PROSITE" id="PS50895">
    <property type="entry name" value="SURF1"/>
    <property type="match status" value="1"/>
</dbReference>
<dbReference type="Gene3D" id="3.30.565.10">
    <property type="entry name" value="Histidine kinase-like ATPase, C-terminal domain"/>
    <property type="match status" value="1"/>
</dbReference>
<dbReference type="GO" id="GO:0005524">
    <property type="term" value="F:ATP binding"/>
    <property type="evidence" value="ECO:0007669"/>
    <property type="project" value="UniProtKB-KW"/>
</dbReference>
<keyword evidence="7" id="KW-0547">Nucleotide-binding</keyword>
<dbReference type="GO" id="GO:0004601">
    <property type="term" value="F:peroxidase activity"/>
    <property type="evidence" value="ECO:0007669"/>
    <property type="project" value="UniProtKB-KW"/>
</dbReference>
<dbReference type="SUPFAM" id="SSF110942">
    <property type="entry name" value="HSP90 C-terminal domain"/>
    <property type="match status" value="1"/>
</dbReference>
<dbReference type="CDD" id="cd03017">
    <property type="entry name" value="PRX_BCP"/>
    <property type="match status" value="1"/>
</dbReference>
<keyword evidence="15" id="KW-0732">Signal</keyword>
<dbReference type="HAMAP" id="MF_00505">
    <property type="entry name" value="HSP90"/>
    <property type="match status" value="1"/>
</dbReference>
<dbReference type="GO" id="GO:0140662">
    <property type="term" value="F:ATP-dependent protein folding chaperone"/>
    <property type="evidence" value="ECO:0007669"/>
    <property type="project" value="InterPro"/>
</dbReference>
<evidence type="ECO:0000256" key="14">
    <source>
        <dbReference type="SAM" id="Phobius"/>
    </source>
</evidence>
<feature type="signal peptide" evidence="15">
    <location>
        <begin position="1"/>
        <end position="19"/>
    </location>
</feature>
<dbReference type="InterPro" id="IPR020575">
    <property type="entry name" value="Hsp90_N"/>
</dbReference>
<evidence type="ECO:0000256" key="7">
    <source>
        <dbReference type="ARBA" id="ARBA00022741"/>
    </source>
</evidence>
<evidence type="ECO:0000256" key="1">
    <source>
        <dbReference type="ARBA" id="ARBA00004496"/>
    </source>
</evidence>
<dbReference type="InterPro" id="IPR036249">
    <property type="entry name" value="Thioredoxin-like_sf"/>
</dbReference>
<reference evidence="17" key="1">
    <citation type="submission" date="2022-07" db="EMBL/GenBank/DDBJ databases">
        <authorList>
            <person name="Trinca V."/>
            <person name="Uliana J.V.C."/>
            <person name="Torres T.T."/>
            <person name="Ward R.J."/>
            <person name="Monesi N."/>
        </authorList>
    </citation>
    <scope>NUCLEOTIDE SEQUENCE</scope>
    <source>
        <strain evidence="17">HSMRA1968</strain>
        <tissue evidence="17">Whole embryos</tissue>
    </source>
</reference>
<dbReference type="EMBL" id="WJQU01000001">
    <property type="protein sequence ID" value="KAJ6645066.1"/>
    <property type="molecule type" value="Genomic_DNA"/>
</dbReference>
<comment type="caution">
    <text evidence="17">The sequence shown here is derived from an EMBL/GenBank/DDBJ whole genome shotgun (WGS) entry which is preliminary data.</text>
</comment>
<dbReference type="InterPro" id="IPR020568">
    <property type="entry name" value="Ribosomal_Su5_D2-typ_SF"/>
</dbReference>
<evidence type="ECO:0000256" key="3">
    <source>
        <dbReference type="ARBA" id="ARBA00011245"/>
    </source>
</evidence>
<keyword evidence="14" id="KW-0812">Transmembrane</keyword>
<evidence type="ECO:0000256" key="2">
    <source>
        <dbReference type="ARBA" id="ARBA00008239"/>
    </source>
</evidence>
<dbReference type="InterPro" id="IPR000866">
    <property type="entry name" value="AhpC/TSA"/>
</dbReference>
<sequence length="965" mass="110309">IIFAFTILVSLGVWQLIRLNEKELFLTTIKNNLNNPPNNLKFLSGEKLYAKVKVKGEFLIGKNLHLYGHRALSTGKDGYYLIIPFKTDDNKVILVVTGWFVSGYKRNIDKSIENSFDIKEITGVILPSEKKRFFVFKNDVKNNIWFTLDLKEAAEVLDLKLEEFYLVMDNEQGKEENNLKPLQISNLLYVRNDHLEYAITWFSLAVALIVIFIIFHWRKGKFVVLYFYPRDDTPGCTMQAGSFNRLKAEFEKMQAVIIGVSKDDLDSHDKFKKKYCLEFDLASDANSDVCEKYQVWGEKSMFGKKYMGIERTTFLIDKDGKIACIWPKVQVKGHAEEIGLNMVQEKKKFDAEVGKILNLMIHSLYSNKEIFMRELISNSSDACDKLRHLSITSPKLTEDDPIFKITVKVDKEKKQIIIRDNGIGMNKEDLIDNLGTIARSGTDNFLQNLSGDAKKDNMLIGQFGVGFYSAFMIADTITVNSKKAGEEKAYSWQSDGVGEYIVGELEDSSFTRGTEVIIHVKPQEESYVDHFRIKHIVKSYSDHIAVPIYFVEETTSNEVQLNTASALWTRPKSEVSEEQYKDFYKTLSYSVDDPWLIIHNKNEGMVEFTNLLFIPSTKTFDLFHPDRKRRVKLYIKRVFISDENIDLIPSYLRFLRGVVDSEDLPLNISRESLQHNSTLEKIKATITNKVLGELKKKKDESIEEYGKFWANFGAALKEGLCEATADHDKLLETCIFRSSVQGKMISLDEYISNFKEGQDTIYYLSGDDPAKLLSSPQIEGFLSKNIDVLLFTDTVDDFWVNVNSNYKNYAIKSVTRSDIDLEKENQPAEDISEEKASGQYTKLIEYFKEILGNLVKEVRISKKLTSSPACLAVGDGAMDIRMERFLIEQKQLMAASAKILELNPKHKIIEKINNDVIAATTSKDGLNDELVKLIYDQACILEGEPVNDTGNFAKRLNDIIQKAIL</sequence>
<evidence type="ECO:0000256" key="11">
    <source>
        <dbReference type="ARBA" id="ARBA00023157"/>
    </source>
</evidence>
<dbReference type="FunFam" id="3.30.565.10:FF:000009">
    <property type="entry name" value="Molecular chaperone HtpG"/>
    <property type="match status" value="1"/>
</dbReference>
<evidence type="ECO:0000256" key="15">
    <source>
        <dbReference type="SAM" id="SignalP"/>
    </source>
</evidence>
<accession>A0A9Q0N8L9</accession>
<evidence type="ECO:0000313" key="17">
    <source>
        <dbReference type="EMBL" id="KAJ6645066.1"/>
    </source>
</evidence>
<dbReference type="Pfam" id="PF13589">
    <property type="entry name" value="HATPase_c_3"/>
    <property type="match status" value="1"/>
</dbReference>
<name>A0A9Q0N8L9_9DIPT</name>
<dbReference type="PROSITE" id="PS00298">
    <property type="entry name" value="HSP90"/>
    <property type="match status" value="1"/>
</dbReference>
<dbReference type="SMART" id="SM00387">
    <property type="entry name" value="HATPase_c"/>
    <property type="match status" value="1"/>
</dbReference>
<dbReference type="GO" id="GO:0005737">
    <property type="term" value="C:cytoplasm"/>
    <property type="evidence" value="ECO:0007669"/>
    <property type="project" value="UniProtKB-SubCell"/>
</dbReference>
<dbReference type="FunFam" id="3.40.30.10:FF:000007">
    <property type="entry name" value="Thioredoxin-dependent thiol peroxidase"/>
    <property type="match status" value="1"/>
</dbReference>
<dbReference type="Proteomes" id="UP001151699">
    <property type="component" value="Chromosome A"/>
</dbReference>
<dbReference type="InterPro" id="IPR036890">
    <property type="entry name" value="HATPase_C_sf"/>
</dbReference>
<dbReference type="NCBIfam" id="NF003555">
    <property type="entry name" value="PRK05218.1"/>
    <property type="match status" value="1"/>
</dbReference>
<comment type="similarity">
    <text evidence="2">Belongs to the heat shock protein 90 family.</text>
</comment>
<dbReference type="InterPro" id="IPR037196">
    <property type="entry name" value="HSP90_C"/>
</dbReference>
<dbReference type="SUPFAM" id="SSF52833">
    <property type="entry name" value="Thioredoxin-like"/>
    <property type="match status" value="1"/>
</dbReference>
<evidence type="ECO:0000256" key="5">
    <source>
        <dbReference type="ARBA" id="ARBA00022490"/>
    </source>
</evidence>
<dbReference type="InterPro" id="IPR019805">
    <property type="entry name" value="Heat_shock_protein_90_CS"/>
</dbReference>
<dbReference type="GO" id="GO:0016020">
    <property type="term" value="C:membrane"/>
    <property type="evidence" value="ECO:0007669"/>
    <property type="project" value="InterPro"/>
</dbReference>
<dbReference type="CDD" id="cd16927">
    <property type="entry name" value="HATPase_Hsp90-like"/>
    <property type="match status" value="1"/>
</dbReference>
<protein>
    <recommendedName>
        <fullName evidence="4">Heat shock protein 83</fullName>
    </recommendedName>
</protein>
<keyword evidence="6" id="KW-0575">Peroxidase</keyword>
<dbReference type="SUPFAM" id="SSF54211">
    <property type="entry name" value="Ribosomal protein S5 domain 2-like"/>
    <property type="match status" value="1"/>
</dbReference>
<dbReference type="Pfam" id="PF00578">
    <property type="entry name" value="AhpC-TSA"/>
    <property type="match status" value="1"/>
</dbReference>
<dbReference type="InterPro" id="IPR001404">
    <property type="entry name" value="Hsp90_fam"/>
</dbReference>
<keyword evidence="9" id="KW-0560">Oxidoreductase</keyword>
<evidence type="ECO:0000256" key="12">
    <source>
        <dbReference type="ARBA" id="ARBA00023186"/>
    </source>
</evidence>
<dbReference type="AlphaFoldDB" id="A0A9Q0N8L9"/>
<feature type="non-terminal residue" evidence="17">
    <location>
        <position position="965"/>
    </location>
</feature>
<keyword evidence="12" id="KW-0143">Chaperone</keyword>
<evidence type="ECO:0000313" key="18">
    <source>
        <dbReference type="Proteomes" id="UP001151699"/>
    </source>
</evidence>
<dbReference type="InterPro" id="IPR002994">
    <property type="entry name" value="Surf1/Shy1"/>
</dbReference>
<dbReference type="InterPro" id="IPR003594">
    <property type="entry name" value="HATPase_dom"/>
</dbReference>
<feature type="transmembrane region" description="Helical" evidence="14">
    <location>
        <begin position="197"/>
        <end position="217"/>
    </location>
</feature>
<organism evidence="17 18">
    <name type="scientific">Pseudolycoriella hygida</name>
    <dbReference type="NCBI Taxonomy" id="35572"/>
    <lineage>
        <taxon>Eukaryota</taxon>
        <taxon>Metazoa</taxon>
        <taxon>Ecdysozoa</taxon>
        <taxon>Arthropoda</taxon>
        <taxon>Hexapoda</taxon>
        <taxon>Insecta</taxon>
        <taxon>Pterygota</taxon>
        <taxon>Neoptera</taxon>
        <taxon>Endopterygota</taxon>
        <taxon>Diptera</taxon>
        <taxon>Nematocera</taxon>
        <taxon>Sciaroidea</taxon>
        <taxon>Sciaridae</taxon>
        <taxon>Pseudolycoriella</taxon>
    </lineage>
</organism>
<evidence type="ECO:0000256" key="10">
    <source>
        <dbReference type="ARBA" id="ARBA00023016"/>
    </source>
</evidence>
<feature type="chain" id="PRO_5040317403" description="Heat shock protein 83" evidence="15">
    <location>
        <begin position="20"/>
        <end position="965"/>
    </location>
</feature>
<dbReference type="PROSITE" id="PS51352">
    <property type="entry name" value="THIOREDOXIN_2"/>
    <property type="match status" value="1"/>
</dbReference>
<comment type="subcellular location">
    <subcellularLocation>
        <location evidence="1">Cytoplasm</location>
    </subcellularLocation>
</comment>
<feature type="domain" description="Thioredoxin" evidence="16">
    <location>
        <begin position="155"/>
        <end position="348"/>
    </location>
</feature>
<dbReference type="Pfam" id="PF02104">
    <property type="entry name" value="SURF1"/>
    <property type="match status" value="1"/>
</dbReference>
<dbReference type="Gene3D" id="3.30.230.80">
    <property type="match status" value="1"/>
</dbReference>
<dbReference type="SUPFAM" id="SSF55874">
    <property type="entry name" value="ATPase domain of HSP90 chaperone/DNA topoisomerase II/histidine kinase"/>
    <property type="match status" value="1"/>
</dbReference>
<keyword evidence="10" id="KW-0346">Stress response</keyword>
<keyword evidence="18" id="KW-1185">Reference proteome</keyword>
<keyword evidence="8" id="KW-0067">ATP-binding</keyword>
<feature type="non-terminal residue" evidence="17">
    <location>
        <position position="1"/>
    </location>
</feature>
<evidence type="ECO:0000259" key="16">
    <source>
        <dbReference type="PROSITE" id="PS51352"/>
    </source>
</evidence>
<dbReference type="Gene3D" id="3.40.50.11260">
    <property type="match status" value="1"/>
</dbReference>